<name>A0A3N2PU31_SODAK</name>
<feature type="compositionally biased region" description="Basic residues" evidence="1">
    <location>
        <begin position="1"/>
        <end position="26"/>
    </location>
</feature>
<evidence type="ECO:0000313" key="3">
    <source>
        <dbReference type="Proteomes" id="UP000272025"/>
    </source>
</evidence>
<proteinExistence type="predicted"/>
<evidence type="ECO:0000313" key="2">
    <source>
        <dbReference type="EMBL" id="ROT37836.1"/>
    </source>
</evidence>
<dbReference type="Proteomes" id="UP000272025">
    <property type="component" value="Unassembled WGS sequence"/>
</dbReference>
<dbReference type="AlphaFoldDB" id="A0A3N2PU31"/>
<accession>A0A3N2PU31</accession>
<dbReference type="EMBL" id="ML119056">
    <property type="protein sequence ID" value="ROT37836.1"/>
    <property type="molecule type" value="Genomic_DNA"/>
</dbReference>
<dbReference type="GeneID" id="39583496"/>
<dbReference type="RefSeq" id="XP_028465642.1">
    <property type="nucleotide sequence ID" value="XM_028615019.1"/>
</dbReference>
<keyword evidence="3" id="KW-1185">Reference proteome</keyword>
<reference evidence="2 3" key="1">
    <citation type="journal article" date="2018" name="Mol. Ecol.">
        <title>The obligate alkalophilic soda-lake fungus Sodiomyces alkalinus has shifted to a protein diet.</title>
        <authorList>
            <person name="Grum-Grzhimaylo A.A."/>
            <person name="Falkoski D.L."/>
            <person name="van den Heuvel J."/>
            <person name="Valero-Jimenez C.A."/>
            <person name="Min B."/>
            <person name="Choi I.G."/>
            <person name="Lipzen A."/>
            <person name="Daum C.G."/>
            <person name="Aanen D.K."/>
            <person name="Tsang A."/>
            <person name="Henrissat B."/>
            <person name="Bilanenko E.N."/>
            <person name="de Vries R.P."/>
            <person name="van Kan J.A.L."/>
            <person name="Grigoriev I.V."/>
            <person name="Debets A.J.M."/>
        </authorList>
    </citation>
    <scope>NUCLEOTIDE SEQUENCE [LARGE SCALE GENOMIC DNA]</scope>
    <source>
        <strain evidence="2 3">F11</strain>
    </source>
</reference>
<sequence length="59" mass="6642">MGEKRRKKEKKKKRKKEKKKKGKKGRLVGSLGTPMQPNASLTLSALVHGPVECGCHKTW</sequence>
<evidence type="ECO:0000256" key="1">
    <source>
        <dbReference type="SAM" id="MobiDB-lite"/>
    </source>
</evidence>
<feature type="region of interest" description="Disordered" evidence="1">
    <location>
        <begin position="1"/>
        <end position="36"/>
    </location>
</feature>
<gene>
    <name evidence="2" type="ORF">SODALDRAFT_379096</name>
</gene>
<organism evidence="2 3">
    <name type="scientific">Sodiomyces alkalinus (strain CBS 110278 / VKM F-3762 / F11)</name>
    <name type="common">Alkaliphilic filamentous fungus</name>
    <dbReference type="NCBI Taxonomy" id="1314773"/>
    <lineage>
        <taxon>Eukaryota</taxon>
        <taxon>Fungi</taxon>
        <taxon>Dikarya</taxon>
        <taxon>Ascomycota</taxon>
        <taxon>Pezizomycotina</taxon>
        <taxon>Sordariomycetes</taxon>
        <taxon>Hypocreomycetidae</taxon>
        <taxon>Glomerellales</taxon>
        <taxon>Plectosphaerellaceae</taxon>
        <taxon>Sodiomyces</taxon>
    </lineage>
</organism>
<protein>
    <submittedName>
        <fullName evidence="2">Uncharacterized protein</fullName>
    </submittedName>
</protein>